<dbReference type="AlphaFoldDB" id="A0A370I2G3"/>
<dbReference type="SUPFAM" id="SSF53474">
    <property type="entry name" value="alpha/beta-Hydrolases"/>
    <property type="match status" value="1"/>
</dbReference>
<name>A0A370I2G3_9NOCA</name>
<dbReference type="InterPro" id="IPR000073">
    <property type="entry name" value="AB_hydrolase_1"/>
</dbReference>
<proteinExistence type="predicted"/>
<organism evidence="2 3">
    <name type="scientific">Nocardia pseudobrasiliensis</name>
    <dbReference type="NCBI Taxonomy" id="45979"/>
    <lineage>
        <taxon>Bacteria</taxon>
        <taxon>Bacillati</taxon>
        <taxon>Actinomycetota</taxon>
        <taxon>Actinomycetes</taxon>
        <taxon>Mycobacteriales</taxon>
        <taxon>Nocardiaceae</taxon>
        <taxon>Nocardia</taxon>
    </lineage>
</organism>
<gene>
    <name evidence="2" type="ORF">DFR76_107263</name>
</gene>
<protein>
    <submittedName>
        <fullName evidence="2">Pimeloyl-ACP methyl ester carboxylesterase</fullName>
    </submittedName>
</protein>
<dbReference type="PANTHER" id="PTHR43194">
    <property type="entry name" value="HYDROLASE ALPHA/BETA FOLD FAMILY"/>
    <property type="match status" value="1"/>
</dbReference>
<comment type="caution">
    <text evidence="2">The sequence shown here is derived from an EMBL/GenBank/DDBJ whole genome shotgun (WGS) entry which is preliminary data.</text>
</comment>
<dbReference type="InterPro" id="IPR029058">
    <property type="entry name" value="AB_hydrolase_fold"/>
</dbReference>
<reference evidence="2 3" key="1">
    <citation type="submission" date="2018-07" db="EMBL/GenBank/DDBJ databases">
        <title>Genomic Encyclopedia of Type Strains, Phase IV (KMG-IV): sequencing the most valuable type-strain genomes for metagenomic binning, comparative biology and taxonomic classification.</title>
        <authorList>
            <person name="Goeker M."/>
        </authorList>
    </citation>
    <scope>NUCLEOTIDE SEQUENCE [LARGE SCALE GENOMIC DNA]</scope>
    <source>
        <strain evidence="2 3">DSM 44290</strain>
    </source>
</reference>
<dbReference type="InterPro" id="IPR050228">
    <property type="entry name" value="Carboxylesterase_BioH"/>
</dbReference>
<accession>A0A370I2G3</accession>
<dbReference type="Pfam" id="PF00561">
    <property type="entry name" value="Abhydrolase_1"/>
    <property type="match status" value="1"/>
</dbReference>
<dbReference type="GO" id="GO:0003824">
    <property type="term" value="F:catalytic activity"/>
    <property type="evidence" value="ECO:0007669"/>
    <property type="project" value="UniProtKB-ARBA"/>
</dbReference>
<sequence>MINASTQRFHGRDGVELAYRELGIGRPLVLLHGIVGNGAQWVRFGPATALAEKGYRVIMPDLRGHGDSAHPDDARAYPPDVLAEDGLALIEHLGLDDYDLGGYSLGGRMVLRMVVHGARPARVIVGGQGLDSITRGSDRNDIYRRTFTAMAEGRALESGSQEADLAYWTTRTGADPRALRHIPDSVVATTEAELRRIDIPALILVGDHDPYAASADALAAALPRGRRVPIPGDHFSALAAPELTSAVADFLAEVSR</sequence>
<keyword evidence="3" id="KW-1185">Reference proteome</keyword>
<evidence type="ECO:0000313" key="2">
    <source>
        <dbReference type="EMBL" id="RDI64886.1"/>
    </source>
</evidence>
<dbReference type="STRING" id="1210086.GCA_001613105_02314"/>
<dbReference type="Gene3D" id="3.40.50.1820">
    <property type="entry name" value="alpha/beta hydrolase"/>
    <property type="match status" value="1"/>
</dbReference>
<dbReference type="PANTHER" id="PTHR43194:SF2">
    <property type="entry name" value="PEROXISOMAL MEMBRANE PROTEIN LPX1"/>
    <property type="match status" value="1"/>
</dbReference>
<evidence type="ECO:0000313" key="3">
    <source>
        <dbReference type="Proteomes" id="UP000254869"/>
    </source>
</evidence>
<evidence type="ECO:0000259" key="1">
    <source>
        <dbReference type="Pfam" id="PF00561"/>
    </source>
</evidence>
<dbReference type="RefSeq" id="WP_067996178.1">
    <property type="nucleotide sequence ID" value="NZ_QQBC01000007.1"/>
</dbReference>
<dbReference type="Proteomes" id="UP000254869">
    <property type="component" value="Unassembled WGS sequence"/>
</dbReference>
<feature type="domain" description="AB hydrolase-1" evidence="1">
    <location>
        <begin position="27"/>
        <end position="115"/>
    </location>
</feature>
<dbReference type="EMBL" id="QQBC01000007">
    <property type="protein sequence ID" value="RDI64886.1"/>
    <property type="molecule type" value="Genomic_DNA"/>
</dbReference>